<dbReference type="RefSeq" id="WP_376846495.1">
    <property type="nucleotide sequence ID" value="NZ_JBHSFW010000008.1"/>
</dbReference>
<dbReference type="InterPro" id="IPR046318">
    <property type="entry name" value="DUF5344"/>
</dbReference>
<sequence>MPEIKVVKSEIEPVIQDLKAQINQLNASKVHAEFSISALDFVNKIKDIEREYNDLLKSYKSLLLKNENDAWTAIEKFIKSEEQMARTYYRVME</sequence>
<reference evidence="2" key="1">
    <citation type="journal article" date="2019" name="Int. J. Syst. Evol. Microbiol.">
        <title>The Global Catalogue of Microorganisms (GCM) 10K type strain sequencing project: providing services to taxonomists for standard genome sequencing and annotation.</title>
        <authorList>
            <consortium name="The Broad Institute Genomics Platform"/>
            <consortium name="The Broad Institute Genome Sequencing Center for Infectious Disease"/>
            <person name="Wu L."/>
            <person name="Ma J."/>
        </authorList>
    </citation>
    <scope>NUCLEOTIDE SEQUENCE [LARGE SCALE GENOMIC DNA]</scope>
    <source>
        <strain evidence="2">CGMCC 1.16306</strain>
    </source>
</reference>
<gene>
    <name evidence="1" type="ORF">ACFO4N_11810</name>
</gene>
<protein>
    <submittedName>
        <fullName evidence="1">DUF5344 family protein</fullName>
    </submittedName>
</protein>
<dbReference type="Proteomes" id="UP001596022">
    <property type="component" value="Unassembled WGS sequence"/>
</dbReference>
<keyword evidence="2" id="KW-1185">Reference proteome</keyword>
<evidence type="ECO:0000313" key="1">
    <source>
        <dbReference type="EMBL" id="MFC4619399.1"/>
    </source>
</evidence>
<dbReference type="EMBL" id="JBHSFW010000008">
    <property type="protein sequence ID" value="MFC4619399.1"/>
    <property type="molecule type" value="Genomic_DNA"/>
</dbReference>
<dbReference type="Pfam" id="PF17279">
    <property type="entry name" value="DUF5344"/>
    <property type="match status" value="1"/>
</dbReference>
<name>A0ABV9GQE9_9BACL</name>
<organism evidence="1 2">
    <name type="scientific">Camelliibacillus cellulosilyticus</name>
    <dbReference type="NCBI Taxonomy" id="2174486"/>
    <lineage>
        <taxon>Bacteria</taxon>
        <taxon>Bacillati</taxon>
        <taxon>Bacillota</taxon>
        <taxon>Bacilli</taxon>
        <taxon>Bacillales</taxon>
        <taxon>Sporolactobacillaceae</taxon>
        <taxon>Camelliibacillus</taxon>
    </lineage>
</organism>
<proteinExistence type="predicted"/>
<accession>A0ABV9GQE9</accession>
<comment type="caution">
    <text evidence="1">The sequence shown here is derived from an EMBL/GenBank/DDBJ whole genome shotgun (WGS) entry which is preliminary data.</text>
</comment>
<evidence type="ECO:0000313" key="2">
    <source>
        <dbReference type="Proteomes" id="UP001596022"/>
    </source>
</evidence>